<evidence type="ECO:0000256" key="1">
    <source>
        <dbReference type="ARBA" id="ARBA00004496"/>
    </source>
</evidence>
<reference evidence="12 13" key="1">
    <citation type="submission" date="2011-08" db="EMBL/GenBank/DDBJ databases">
        <title>The Genome Sequence of Clostridium hathewayi WAL-18680.</title>
        <authorList>
            <consortium name="The Broad Institute Genome Sequencing Platform"/>
            <person name="Earl A."/>
            <person name="Ward D."/>
            <person name="Feldgarden M."/>
            <person name="Gevers D."/>
            <person name="Finegold S.M."/>
            <person name="Summanen P.H."/>
            <person name="Molitoris D.R."/>
            <person name="Song M."/>
            <person name="Daigneault M."/>
            <person name="Allen-Vercoe E."/>
            <person name="Young S.K."/>
            <person name="Zeng Q."/>
            <person name="Gargeya S."/>
            <person name="Fitzgerald M."/>
            <person name="Haas B."/>
            <person name="Abouelleil A."/>
            <person name="Alvarado L."/>
            <person name="Arachchi H.M."/>
            <person name="Berlin A."/>
            <person name="Brown A."/>
            <person name="Chapman S.B."/>
            <person name="Chen Z."/>
            <person name="Dunbar C."/>
            <person name="Freedman E."/>
            <person name="Gearin G."/>
            <person name="Gellesch M."/>
            <person name="Goldberg J."/>
            <person name="Griggs A."/>
            <person name="Gujja S."/>
            <person name="Heiman D."/>
            <person name="Howarth C."/>
            <person name="Larson L."/>
            <person name="Lui A."/>
            <person name="MacDonald P.J.P."/>
            <person name="Montmayeur A."/>
            <person name="Murphy C."/>
            <person name="Neiman D."/>
            <person name="Pearson M."/>
            <person name="Priest M."/>
            <person name="Roberts A."/>
            <person name="Saif S."/>
            <person name="Shea T."/>
            <person name="Shenoy N."/>
            <person name="Sisk P."/>
            <person name="Stolte C."/>
            <person name="Sykes S."/>
            <person name="Wortman J."/>
            <person name="Nusbaum C."/>
            <person name="Birren B."/>
        </authorList>
    </citation>
    <scope>NUCLEOTIDE SEQUENCE [LARGE SCALE GENOMIC DNA]</scope>
    <source>
        <strain evidence="12 13">WAL-18680</strain>
    </source>
</reference>
<dbReference type="InterPro" id="IPR041715">
    <property type="entry name" value="HisRS-like_core"/>
</dbReference>
<dbReference type="HOGENOM" id="CLU_025113_0_2_9"/>
<keyword evidence="7 9" id="KW-0368">Histidine biosynthesis</keyword>
<organism evidence="12 13">
    <name type="scientific">Hungatella hathewayi WAL-18680</name>
    <dbReference type="NCBI Taxonomy" id="742737"/>
    <lineage>
        <taxon>Bacteria</taxon>
        <taxon>Bacillati</taxon>
        <taxon>Bacillota</taxon>
        <taxon>Clostridia</taxon>
        <taxon>Lachnospirales</taxon>
        <taxon>Lachnospiraceae</taxon>
        <taxon>Hungatella</taxon>
    </lineage>
</organism>
<protein>
    <recommendedName>
        <fullName evidence="4 9">ATP phosphoribosyltransferase regulatory subunit</fullName>
    </recommendedName>
</protein>
<dbReference type="NCBIfam" id="TIGR00443">
    <property type="entry name" value="hisZ_biosyn_reg"/>
    <property type="match status" value="1"/>
</dbReference>
<keyword evidence="5 9" id="KW-0963">Cytoplasm</keyword>
<comment type="miscellaneous">
    <text evidence="9">This function is generally fulfilled by the C-terminal part of HisG, which is missing in some bacteria such as this one.</text>
</comment>
<dbReference type="Pfam" id="PF13393">
    <property type="entry name" value="tRNA-synt_His"/>
    <property type="match status" value="1"/>
</dbReference>
<dbReference type="UniPathway" id="UPA00031">
    <property type="reaction ID" value="UER00006"/>
</dbReference>
<evidence type="ECO:0000256" key="5">
    <source>
        <dbReference type="ARBA" id="ARBA00022490"/>
    </source>
</evidence>
<dbReference type="HAMAP" id="MF_00125">
    <property type="entry name" value="HisZ"/>
    <property type="match status" value="1"/>
</dbReference>
<dbReference type="PANTHER" id="PTHR43707">
    <property type="entry name" value="HISTIDYL-TRNA SYNTHETASE"/>
    <property type="match status" value="1"/>
</dbReference>
<dbReference type="InterPro" id="IPR004516">
    <property type="entry name" value="HisRS/HisZ"/>
</dbReference>
<feature type="binding site" evidence="10">
    <location>
        <begin position="289"/>
        <end position="290"/>
    </location>
    <ligand>
        <name>L-histidine</name>
        <dbReference type="ChEBI" id="CHEBI:57595"/>
    </ligand>
</feature>
<dbReference type="InterPro" id="IPR045864">
    <property type="entry name" value="aa-tRNA-synth_II/BPL/LPL"/>
</dbReference>
<dbReference type="PATRIC" id="fig|742737.3.peg.2516"/>
<dbReference type="PROSITE" id="PS50862">
    <property type="entry name" value="AA_TRNA_LIGASE_II"/>
    <property type="match status" value="1"/>
</dbReference>
<comment type="subunit">
    <text evidence="9">Heteromultimer composed of HisG and HisZ subunits.</text>
</comment>
<feature type="binding site" evidence="10">
    <location>
        <begin position="96"/>
        <end position="98"/>
    </location>
    <ligand>
        <name>L-histidine</name>
        <dbReference type="ChEBI" id="CHEBI:57595"/>
    </ligand>
</feature>
<dbReference type="GO" id="GO:0006427">
    <property type="term" value="P:histidyl-tRNA aminoacylation"/>
    <property type="evidence" value="ECO:0007669"/>
    <property type="project" value="TreeGrafter"/>
</dbReference>
<feature type="binding site" evidence="10">
    <location>
        <position position="144"/>
    </location>
    <ligand>
        <name>L-histidine</name>
        <dbReference type="ChEBI" id="CHEBI:57595"/>
    </ligand>
</feature>
<evidence type="ECO:0000259" key="11">
    <source>
        <dbReference type="PROSITE" id="PS50862"/>
    </source>
</evidence>
<dbReference type="EMBL" id="ADLN01000055">
    <property type="protein sequence ID" value="EHI59533.1"/>
    <property type="molecule type" value="Genomic_DNA"/>
</dbReference>
<dbReference type="Gene3D" id="3.30.930.10">
    <property type="entry name" value="Bira Bifunctional Protein, Domain 2"/>
    <property type="match status" value="1"/>
</dbReference>
<feature type="binding site" evidence="10">
    <location>
        <position position="140"/>
    </location>
    <ligand>
        <name>L-histidine</name>
        <dbReference type="ChEBI" id="CHEBI:57595"/>
    </ligand>
</feature>
<comment type="pathway">
    <text evidence="2 9">Amino-acid biosynthesis; L-histidine biosynthesis; L-histidine from 5-phospho-alpha-D-ribose 1-diphosphate: step 1/9.</text>
</comment>
<evidence type="ECO:0000256" key="2">
    <source>
        <dbReference type="ARBA" id="ARBA00004667"/>
    </source>
</evidence>
<evidence type="ECO:0000256" key="4">
    <source>
        <dbReference type="ARBA" id="ARBA00020397"/>
    </source>
</evidence>
<evidence type="ECO:0000256" key="10">
    <source>
        <dbReference type="PIRSR" id="PIRSR001549-1"/>
    </source>
</evidence>
<dbReference type="GO" id="GO:0005737">
    <property type="term" value="C:cytoplasm"/>
    <property type="evidence" value="ECO:0007669"/>
    <property type="project" value="UniProtKB-SubCell"/>
</dbReference>
<dbReference type="GO" id="GO:0016740">
    <property type="term" value="F:transferase activity"/>
    <property type="evidence" value="ECO:0007669"/>
    <property type="project" value="UniProtKB-ARBA"/>
</dbReference>
<proteinExistence type="inferred from homology"/>
<dbReference type="GO" id="GO:0140096">
    <property type="term" value="F:catalytic activity, acting on a protein"/>
    <property type="evidence" value="ECO:0007669"/>
    <property type="project" value="UniProtKB-ARBA"/>
</dbReference>
<dbReference type="PIRSF" id="PIRSF001549">
    <property type="entry name" value="His-tRNA_synth"/>
    <property type="match status" value="1"/>
</dbReference>
<dbReference type="GO" id="GO:0004821">
    <property type="term" value="F:histidine-tRNA ligase activity"/>
    <property type="evidence" value="ECO:0007669"/>
    <property type="project" value="TreeGrafter"/>
</dbReference>
<feature type="domain" description="Aminoacyl-transfer RNA synthetases class-II family profile" evidence="11">
    <location>
        <begin position="41"/>
        <end position="378"/>
    </location>
</feature>
<evidence type="ECO:0000313" key="13">
    <source>
        <dbReference type="Proteomes" id="UP000005384"/>
    </source>
</evidence>
<evidence type="ECO:0000256" key="3">
    <source>
        <dbReference type="ARBA" id="ARBA00005539"/>
    </source>
</evidence>
<dbReference type="InterPro" id="IPR006195">
    <property type="entry name" value="aa-tRNA-synth_II"/>
</dbReference>
<dbReference type="GO" id="GO:0000105">
    <property type="term" value="P:L-histidine biosynthetic process"/>
    <property type="evidence" value="ECO:0007669"/>
    <property type="project" value="UniProtKB-UniRule"/>
</dbReference>
<dbReference type="SUPFAM" id="SSF55681">
    <property type="entry name" value="Class II aaRS and biotin synthetases"/>
    <property type="match status" value="1"/>
</dbReference>
<evidence type="ECO:0000256" key="8">
    <source>
        <dbReference type="ARBA" id="ARBA00025246"/>
    </source>
</evidence>
<evidence type="ECO:0000313" key="12">
    <source>
        <dbReference type="EMBL" id="EHI59533.1"/>
    </source>
</evidence>
<comment type="function">
    <text evidence="8 9">Required for the first step of histidine biosynthesis. May allow the feedback regulation of ATP phosphoribosyltransferase activity by histidine.</text>
</comment>
<evidence type="ECO:0000256" key="9">
    <source>
        <dbReference type="HAMAP-Rule" id="MF_00125"/>
    </source>
</evidence>
<keyword evidence="13" id="KW-1185">Reference proteome</keyword>
<name>G5IG71_9FIRM</name>
<sequence>MFERGGYLAVQRKEKMAVTLLHTPDGVRDIYGKECAKKLSVQEGINHVFHLYGYENIETPTFEFFDIFNKQRGSVSSREMFKFFDRDNNTLVLRPDMTPAIARCVAKYYMDETMPLRLCYLERTFINNTSYQGRLKEVTQTGAEMIGDDSSSADAEMIAMVIDSLKAVGLQEFQVELGQVEFFRGLVEEAGMDAETQETLRELIENKNFFGAEELLLEQSMDEELRHVILKLPEFFGNIEQIQLAKTLTTNRRALQAIERLEKVHRILEAYGLADYISYDLGMLSQYQYYTGIIFKAYTYGMGDYVVTGGRYDKLLVQFGKDAPAVGFAIVIDRVMQALARQNIEVKTNMVRTMVLYEESAQMNAVRLAGYFREKQVPVQLVRRSSRQELEDYRAFGGRSGIANLLYLKKDGEEIRFINTTTGDSHMLSLAEYLGVEPQQEEKTGDCV</sequence>
<dbReference type="InterPro" id="IPR004517">
    <property type="entry name" value="HisZ"/>
</dbReference>
<dbReference type="Proteomes" id="UP000005384">
    <property type="component" value="Unassembled WGS sequence"/>
</dbReference>
<evidence type="ECO:0000256" key="7">
    <source>
        <dbReference type="ARBA" id="ARBA00023102"/>
    </source>
</evidence>
<dbReference type="CDD" id="cd00773">
    <property type="entry name" value="HisRS-like_core"/>
    <property type="match status" value="1"/>
</dbReference>
<dbReference type="AlphaFoldDB" id="G5IG71"/>
<comment type="subcellular location">
    <subcellularLocation>
        <location evidence="1 9">Cytoplasm</location>
    </subcellularLocation>
</comment>
<evidence type="ECO:0000256" key="6">
    <source>
        <dbReference type="ARBA" id="ARBA00022605"/>
    </source>
</evidence>
<gene>
    <name evidence="9" type="primary">hisZ</name>
    <name evidence="12" type="ORF">HMPREF9473_02499</name>
</gene>
<keyword evidence="6 9" id="KW-0028">Amino-acid biosynthesis</keyword>
<comment type="caution">
    <text evidence="12">The sequence shown here is derived from an EMBL/GenBank/DDBJ whole genome shotgun (WGS) entry which is preliminary data.</text>
</comment>
<dbReference type="PANTHER" id="PTHR43707:SF6">
    <property type="entry name" value="ATP PHOSPHORIBOSYLTRANSFERASE REGULATORY SUBUNIT"/>
    <property type="match status" value="1"/>
</dbReference>
<comment type="similarity">
    <text evidence="3 9">Belongs to the class-II aminoacyl-tRNA synthetase family. HisZ subfamily.</text>
</comment>
<accession>G5IG71</accession>